<name>A0ABD5R180_9EURY</name>
<reference evidence="1 2" key="1">
    <citation type="journal article" date="2019" name="Int. J. Syst. Evol. Microbiol.">
        <title>The Global Catalogue of Microorganisms (GCM) 10K type strain sequencing project: providing services to taxonomists for standard genome sequencing and annotation.</title>
        <authorList>
            <consortium name="The Broad Institute Genomics Platform"/>
            <consortium name="The Broad Institute Genome Sequencing Center for Infectious Disease"/>
            <person name="Wu L."/>
            <person name="Ma J."/>
        </authorList>
    </citation>
    <scope>NUCLEOTIDE SEQUENCE [LARGE SCALE GENOMIC DNA]</scope>
    <source>
        <strain evidence="1 2">CGMCC 1.12124</strain>
    </source>
</reference>
<organism evidence="1 2">
    <name type="scientific">Halorubrum rubrum</name>
    <dbReference type="NCBI Taxonomy" id="1126240"/>
    <lineage>
        <taxon>Archaea</taxon>
        <taxon>Methanobacteriati</taxon>
        <taxon>Methanobacteriota</taxon>
        <taxon>Stenosarchaea group</taxon>
        <taxon>Halobacteria</taxon>
        <taxon>Halobacteriales</taxon>
        <taxon>Haloferacaceae</taxon>
        <taxon>Halorubrum</taxon>
    </lineage>
</organism>
<dbReference type="AlphaFoldDB" id="A0ABD5R180"/>
<protein>
    <recommendedName>
        <fullName evidence="3">Transcription factor zinc-finger domain-containing protein</fullName>
    </recommendedName>
</protein>
<dbReference type="RefSeq" id="WP_256411069.1">
    <property type="nucleotide sequence ID" value="NZ_JANHDM010000003.1"/>
</dbReference>
<keyword evidence="2" id="KW-1185">Reference proteome</keyword>
<gene>
    <name evidence="1" type="ORF">ACFPM1_07825</name>
</gene>
<proteinExistence type="predicted"/>
<comment type="caution">
    <text evidence="1">The sequence shown here is derived from an EMBL/GenBank/DDBJ whole genome shotgun (WGS) entry which is preliminary data.</text>
</comment>
<evidence type="ECO:0008006" key="3">
    <source>
        <dbReference type="Google" id="ProtNLM"/>
    </source>
</evidence>
<evidence type="ECO:0000313" key="1">
    <source>
        <dbReference type="EMBL" id="MFC5278662.1"/>
    </source>
</evidence>
<evidence type="ECO:0000313" key="2">
    <source>
        <dbReference type="Proteomes" id="UP001596118"/>
    </source>
</evidence>
<dbReference type="EMBL" id="JBHSKY010000007">
    <property type="protein sequence ID" value="MFC5278662.1"/>
    <property type="molecule type" value="Genomic_DNA"/>
</dbReference>
<accession>A0ABD5R180</accession>
<sequence>MAEHFSVACPGCGEEKKHMTDHAGQIGVHCSCGVSFSVDIEARDVNEWWER</sequence>
<dbReference type="Proteomes" id="UP001596118">
    <property type="component" value="Unassembled WGS sequence"/>
</dbReference>